<evidence type="ECO:0000256" key="2">
    <source>
        <dbReference type="ARBA" id="ARBA00011255"/>
    </source>
</evidence>
<keyword evidence="10" id="KW-1185">Reference proteome</keyword>
<proteinExistence type="inferred from homology"/>
<dbReference type="InterPro" id="IPR003481">
    <property type="entry name" value="FliD_N"/>
</dbReference>
<dbReference type="InterPro" id="IPR040026">
    <property type="entry name" value="FliD"/>
</dbReference>
<evidence type="ECO:0000313" key="10">
    <source>
        <dbReference type="Proteomes" id="UP000014113"/>
    </source>
</evidence>
<dbReference type="STRING" id="1121865.OMW_01761"/>
<dbReference type="RefSeq" id="WP_016183870.1">
    <property type="nucleotide sequence ID" value="NZ_JXKI01000003.1"/>
</dbReference>
<feature type="domain" description="Flagellar hook-associated protein 2 C-terminal" evidence="8">
    <location>
        <begin position="224"/>
        <end position="477"/>
    </location>
</feature>
<keyword evidence="3" id="KW-0175">Coiled coil</keyword>
<dbReference type="Pfam" id="PF07196">
    <property type="entry name" value="Flagellin_IN"/>
    <property type="match status" value="1"/>
</dbReference>
<feature type="domain" description="Flagellar hook-associated protein 2 N-terminal" evidence="7">
    <location>
        <begin position="23"/>
        <end position="112"/>
    </location>
</feature>
<comment type="subunit">
    <text evidence="2 5">Homopentamer.</text>
</comment>
<keyword evidence="4 5" id="KW-0975">Bacterial flagellum</keyword>
<dbReference type="Pfam" id="PF07195">
    <property type="entry name" value="FliD_C"/>
    <property type="match status" value="1"/>
</dbReference>
<reference evidence="9 10" key="1">
    <citation type="submission" date="2013-03" db="EMBL/GenBank/DDBJ databases">
        <title>The Genome Sequence of Enterococcus columbae ATCC_51263 (PacBio/Illumina hybrid assembly).</title>
        <authorList>
            <consortium name="The Broad Institute Genomics Platform"/>
            <consortium name="The Broad Institute Genome Sequencing Center for Infectious Disease"/>
            <person name="Earl A."/>
            <person name="Russ C."/>
            <person name="Gilmore M."/>
            <person name="Surin D."/>
            <person name="Walker B."/>
            <person name="Young S."/>
            <person name="Zeng Q."/>
            <person name="Gargeya S."/>
            <person name="Fitzgerald M."/>
            <person name="Haas B."/>
            <person name="Abouelleil A."/>
            <person name="Allen A.W."/>
            <person name="Alvarado L."/>
            <person name="Arachchi H.M."/>
            <person name="Berlin A.M."/>
            <person name="Chapman S.B."/>
            <person name="Gainer-Dewar J."/>
            <person name="Goldberg J."/>
            <person name="Griggs A."/>
            <person name="Gujja S."/>
            <person name="Hansen M."/>
            <person name="Howarth C."/>
            <person name="Imamovic A."/>
            <person name="Ireland A."/>
            <person name="Larimer J."/>
            <person name="McCowan C."/>
            <person name="Murphy C."/>
            <person name="Pearson M."/>
            <person name="Poon T.W."/>
            <person name="Priest M."/>
            <person name="Roberts A."/>
            <person name="Saif S."/>
            <person name="Shea T."/>
            <person name="Sisk P."/>
            <person name="Sykes S."/>
            <person name="Wortman J."/>
            <person name="Nusbaum C."/>
            <person name="Birren B."/>
        </authorList>
    </citation>
    <scope>NUCLEOTIDE SEQUENCE [LARGE SCALE GENOMIC DNA]</scope>
    <source>
        <strain evidence="9 10">ATCC 51263</strain>
    </source>
</reference>
<evidence type="ECO:0000256" key="4">
    <source>
        <dbReference type="ARBA" id="ARBA00023143"/>
    </source>
</evidence>
<evidence type="ECO:0000313" key="9">
    <source>
        <dbReference type="EMBL" id="EOW83957.1"/>
    </source>
</evidence>
<feature type="region of interest" description="Disordered" evidence="6">
    <location>
        <begin position="380"/>
        <end position="402"/>
    </location>
</feature>
<comment type="similarity">
    <text evidence="1 5">Belongs to the FliD family.</text>
</comment>
<dbReference type="AlphaFoldDB" id="S1N4R2"/>
<dbReference type="InterPro" id="IPR010810">
    <property type="entry name" value="Flagellin_hook_IN_motif"/>
</dbReference>
<dbReference type="eggNOG" id="COG1345">
    <property type="taxonomic scope" value="Bacteria"/>
</dbReference>
<evidence type="ECO:0000256" key="3">
    <source>
        <dbReference type="ARBA" id="ARBA00023054"/>
    </source>
</evidence>
<dbReference type="Pfam" id="PF02465">
    <property type="entry name" value="FliD_N"/>
    <property type="match status" value="1"/>
</dbReference>
<evidence type="ECO:0000256" key="6">
    <source>
        <dbReference type="SAM" id="MobiDB-lite"/>
    </source>
</evidence>
<dbReference type="GO" id="GO:0005576">
    <property type="term" value="C:extracellular region"/>
    <property type="evidence" value="ECO:0007669"/>
    <property type="project" value="UniProtKB-SubCell"/>
</dbReference>
<dbReference type="PATRIC" id="fig|1121865.3.peg.1704"/>
<comment type="function">
    <text evidence="5">Required for morphogenesis and for the elongation of the flagellar filament by facilitating polymerization of the flagellin monomers at the tip of growing filament. Forms a capping structure, which prevents flagellin subunits (transported through the central channel of the flagellum) from leaking out without polymerization at the distal end.</text>
</comment>
<dbReference type="GO" id="GO:0071973">
    <property type="term" value="P:bacterial-type flagellum-dependent cell motility"/>
    <property type="evidence" value="ECO:0007669"/>
    <property type="project" value="TreeGrafter"/>
</dbReference>
<dbReference type="InterPro" id="IPR010809">
    <property type="entry name" value="FliD_C"/>
</dbReference>
<evidence type="ECO:0000256" key="5">
    <source>
        <dbReference type="RuleBase" id="RU362066"/>
    </source>
</evidence>
<accession>S1N4R2</accession>
<evidence type="ECO:0000259" key="8">
    <source>
        <dbReference type="Pfam" id="PF07195"/>
    </source>
</evidence>
<dbReference type="Proteomes" id="UP000014113">
    <property type="component" value="Unassembled WGS sequence"/>
</dbReference>
<comment type="caution">
    <text evidence="9">The sequence shown here is derived from an EMBL/GenBank/DDBJ whole genome shotgun (WGS) entry which is preliminary data.</text>
</comment>
<organism evidence="9 10">
    <name type="scientific">Enterococcus columbae DSM 7374 = ATCC 51263</name>
    <dbReference type="NCBI Taxonomy" id="1121865"/>
    <lineage>
        <taxon>Bacteria</taxon>
        <taxon>Bacillati</taxon>
        <taxon>Bacillota</taxon>
        <taxon>Bacilli</taxon>
        <taxon>Lactobacillales</taxon>
        <taxon>Enterococcaceae</taxon>
        <taxon>Enterococcus</taxon>
    </lineage>
</organism>
<keyword evidence="5" id="KW-0964">Secreted</keyword>
<dbReference type="GO" id="GO:0009424">
    <property type="term" value="C:bacterial-type flagellum hook"/>
    <property type="evidence" value="ECO:0007669"/>
    <property type="project" value="UniProtKB-UniRule"/>
</dbReference>
<feature type="compositionally biased region" description="Low complexity" evidence="6">
    <location>
        <begin position="389"/>
        <end position="402"/>
    </location>
</feature>
<comment type="subcellular location">
    <subcellularLocation>
        <location evidence="5">Secreted</location>
    </subcellularLocation>
    <subcellularLocation>
        <location evidence="5">Bacterial flagellum</location>
    </subcellularLocation>
</comment>
<evidence type="ECO:0000259" key="7">
    <source>
        <dbReference type="Pfam" id="PF02465"/>
    </source>
</evidence>
<dbReference type="EMBL" id="ASWJ01000006">
    <property type="protein sequence ID" value="EOW83957.1"/>
    <property type="molecule type" value="Genomic_DNA"/>
</dbReference>
<sequence length="492" mass="52312">MATITSSSGISSTLGTYSGIGSDQIDKLIEAESVGKLRAQSRISSVESQKTAYSDVRSRLSNLLSKLKDLTNSETFASKKETSSNEAIATISGGTSSIAGTYDLQVSQLATNTRLVGAKIADNAKIAMNATGTLNLISSKVDSEGNNLTFDISISDTDTLSDIANKINKKSTDSGISAVVMDGRLVLSNTETGEKSIAVGDNAVSQALGLSTSATNNAAQLTLGKNAFFSVNGVKMSSQSNNVSDLVDGVTLTLKQTTAENTTVHLELTDDVDKTVSAVQSFVDQYNSTYSLIDDSLDVGTPKVSTDTSSSTNKQGALVGDSLMMRLQTQLRSYGSANPADSTLKVNQIGISIDRNGVMTLDQSKLKKALTDNPNAVKEFFNGPDQNDSTASSTSNSTTTPSGYAGNMLQLLNGYLEDSVSSSGQTIKGLLKSRTESFDSLIKDLNKQIERFDDYLTTKRTYYVNMFTKLDAAMMQAEEQMKYFTAQSGNNN</sequence>
<dbReference type="GO" id="GO:0007155">
    <property type="term" value="P:cell adhesion"/>
    <property type="evidence" value="ECO:0007669"/>
    <property type="project" value="InterPro"/>
</dbReference>
<evidence type="ECO:0000256" key="1">
    <source>
        <dbReference type="ARBA" id="ARBA00009764"/>
    </source>
</evidence>
<dbReference type="GO" id="GO:0009421">
    <property type="term" value="C:bacterial-type flagellum filament cap"/>
    <property type="evidence" value="ECO:0007669"/>
    <property type="project" value="InterPro"/>
</dbReference>
<dbReference type="OrthoDB" id="9776025at2"/>
<name>S1N4R2_9ENTE</name>
<dbReference type="PANTHER" id="PTHR30288:SF0">
    <property type="entry name" value="FLAGELLAR HOOK-ASSOCIATED PROTEIN 2"/>
    <property type="match status" value="1"/>
</dbReference>
<dbReference type="PANTHER" id="PTHR30288">
    <property type="entry name" value="FLAGELLAR CAP/ASSEMBLY PROTEIN FLID"/>
    <property type="match status" value="1"/>
</dbReference>
<protein>
    <recommendedName>
        <fullName evidence="5">Flagellar hook-associated protein 2</fullName>
        <shortName evidence="5">HAP2</shortName>
    </recommendedName>
    <alternativeName>
        <fullName evidence="5">Flagellar cap protein</fullName>
    </alternativeName>
</protein>
<gene>
    <name evidence="9" type="ORF">I568_01404</name>
</gene>